<keyword evidence="2" id="KW-0812">Transmembrane</keyword>
<comment type="caution">
    <text evidence="3">The sequence shown here is derived from an EMBL/GenBank/DDBJ whole genome shotgun (WGS) entry which is preliminary data.</text>
</comment>
<dbReference type="GeneID" id="72008699"/>
<feature type="compositionally biased region" description="Gly residues" evidence="1">
    <location>
        <begin position="462"/>
        <end position="477"/>
    </location>
</feature>
<feature type="region of interest" description="Disordered" evidence="1">
    <location>
        <begin position="1"/>
        <end position="77"/>
    </location>
</feature>
<name>A0ABQ8K3K8_9APHY</name>
<feature type="compositionally biased region" description="Basic and acidic residues" evidence="1">
    <location>
        <begin position="304"/>
        <end position="315"/>
    </location>
</feature>
<feature type="region of interest" description="Disordered" evidence="1">
    <location>
        <begin position="301"/>
        <end position="343"/>
    </location>
</feature>
<reference evidence="3 4" key="1">
    <citation type="journal article" date="2021" name="Environ. Microbiol.">
        <title>Gene family expansions and transcriptome signatures uncover fungal adaptations to wood decay.</title>
        <authorList>
            <person name="Hage H."/>
            <person name="Miyauchi S."/>
            <person name="Viragh M."/>
            <person name="Drula E."/>
            <person name="Min B."/>
            <person name="Chaduli D."/>
            <person name="Navarro D."/>
            <person name="Favel A."/>
            <person name="Norest M."/>
            <person name="Lesage-Meessen L."/>
            <person name="Balint B."/>
            <person name="Merenyi Z."/>
            <person name="de Eugenio L."/>
            <person name="Morin E."/>
            <person name="Martinez A.T."/>
            <person name="Baldrian P."/>
            <person name="Stursova M."/>
            <person name="Martinez M.J."/>
            <person name="Novotny C."/>
            <person name="Magnuson J.K."/>
            <person name="Spatafora J.W."/>
            <person name="Maurice S."/>
            <person name="Pangilinan J."/>
            <person name="Andreopoulos W."/>
            <person name="LaButti K."/>
            <person name="Hundley H."/>
            <person name="Na H."/>
            <person name="Kuo A."/>
            <person name="Barry K."/>
            <person name="Lipzen A."/>
            <person name="Henrissat B."/>
            <person name="Riley R."/>
            <person name="Ahrendt S."/>
            <person name="Nagy L.G."/>
            <person name="Grigoriev I.V."/>
            <person name="Martin F."/>
            <person name="Rosso M.N."/>
        </authorList>
    </citation>
    <scope>NUCLEOTIDE SEQUENCE [LARGE SCALE GENOMIC DNA]</scope>
    <source>
        <strain evidence="3 4">CIRM-BRFM 1785</strain>
    </source>
</reference>
<protein>
    <submittedName>
        <fullName evidence="3">Uncharacterized protein</fullName>
    </submittedName>
</protein>
<dbReference type="RefSeq" id="XP_047774365.1">
    <property type="nucleotide sequence ID" value="XM_047927967.1"/>
</dbReference>
<dbReference type="EMBL" id="JADCUA010000027">
    <property type="protein sequence ID" value="KAH9831204.1"/>
    <property type="molecule type" value="Genomic_DNA"/>
</dbReference>
<feature type="compositionally biased region" description="Low complexity" evidence="1">
    <location>
        <begin position="809"/>
        <end position="819"/>
    </location>
</feature>
<evidence type="ECO:0000256" key="2">
    <source>
        <dbReference type="SAM" id="Phobius"/>
    </source>
</evidence>
<feature type="region of interest" description="Disordered" evidence="1">
    <location>
        <begin position="646"/>
        <end position="668"/>
    </location>
</feature>
<feature type="region of interest" description="Disordered" evidence="1">
    <location>
        <begin position="224"/>
        <end position="252"/>
    </location>
</feature>
<feature type="compositionally biased region" description="Basic and acidic residues" evidence="1">
    <location>
        <begin position="493"/>
        <end position="508"/>
    </location>
</feature>
<keyword evidence="2" id="KW-0472">Membrane</keyword>
<keyword evidence="4" id="KW-1185">Reference proteome</keyword>
<feature type="compositionally biased region" description="Low complexity" evidence="1">
    <location>
        <begin position="444"/>
        <end position="461"/>
    </location>
</feature>
<feature type="compositionally biased region" description="Low complexity" evidence="1">
    <location>
        <begin position="478"/>
        <end position="492"/>
    </location>
</feature>
<evidence type="ECO:0000313" key="3">
    <source>
        <dbReference type="EMBL" id="KAH9831204.1"/>
    </source>
</evidence>
<gene>
    <name evidence="3" type="ORF">C8Q71DRAFT_861938</name>
</gene>
<accession>A0ABQ8K3K8</accession>
<feature type="region of interest" description="Disordered" evidence="1">
    <location>
        <begin position="809"/>
        <end position="845"/>
    </location>
</feature>
<feature type="transmembrane region" description="Helical" evidence="2">
    <location>
        <begin position="172"/>
        <end position="194"/>
    </location>
</feature>
<sequence>MSVTTGSATDSDSVLSSSHASSSSSSSRRSSSASSGSASRSSSSTSSSHSSSHLTTSPSSTASPASSTSPVTPTSSANTWTYSNTAVSFPVVSTRTSTYVATTDSTTTVHSATTETVHYTVKTVTATSIWTLTYTSQGHTSVTVLSSVIVSGSLIPEANGGKQFFAQSHGALAGLIIGCIALLALLGALLIIALRRHRAHKTAEAATAEALANTARRRPANMLADEDEDDAPPGGMAQRGGPASVPGYGRLRGGDASDSVFDRLDGSGAGFDPMSRFSGQSALADLALSSSYYAGAFAAGASADGHERDPADGSDGRPTGMSRSNSGEDDYAQGSSSDHLSATPLLGTATGAVTRSASGSGSGAGIDPAAWLSGRDVAYTAVPMSANASSPTFPHPPGAADPFADPAAQPYSNPAASANPFGDPVSVQPPRSQRQSWDEFAAYSGASDADHGAPAGASGSSSGHGAGSGGYNSGGSAYGHAALGSRPGSSSGHGHDGWSSDGHGKQVDGRSSNGHGDSYAVTASKRSSLLPTIPGVPPTAYRAPDGQGEDSNASAGKRRSFLGVGKPWRRRASVSESSDTRASYVDARSSFPDSDPRLSGASSGVPANRARSATVSPATSQQALNVLGATSSSRLSAVGGVASAPGTFGRTTMRRPQSPTLPPGSIQPPTVVHNAAYSRPAPSAYTSPAYPVVPHGSGTLPPSSYSNNGYPYGHQTPSTHSDAYASSSDLHNGLHPWRGLAGLFGAPDMPSPALTEASSTGAPEGLLDPHRVGTVAGGMGAAGMRSTGEISFRDEVDYSRPIGGLLYNRQHSQTTVHTTSTRHRPFASEEDEEDEDLSYLHGLVS</sequence>
<keyword evidence="2" id="KW-1133">Transmembrane helix</keyword>
<evidence type="ECO:0000313" key="4">
    <source>
        <dbReference type="Proteomes" id="UP000814176"/>
    </source>
</evidence>
<evidence type="ECO:0000256" key="1">
    <source>
        <dbReference type="SAM" id="MobiDB-lite"/>
    </source>
</evidence>
<feature type="region of interest" description="Disordered" evidence="1">
    <location>
        <begin position="387"/>
        <end position="618"/>
    </location>
</feature>
<feature type="compositionally biased region" description="Acidic residues" evidence="1">
    <location>
        <begin position="828"/>
        <end position="837"/>
    </location>
</feature>
<organism evidence="3 4">
    <name type="scientific">Rhodofomes roseus</name>
    <dbReference type="NCBI Taxonomy" id="34475"/>
    <lineage>
        <taxon>Eukaryota</taxon>
        <taxon>Fungi</taxon>
        <taxon>Dikarya</taxon>
        <taxon>Basidiomycota</taxon>
        <taxon>Agaricomycotina</taxon>
        <taxon>Agaricomycetes</taxon>
        <taxon>Polyporales</taxon>
        <taxon>Rhodofomes</taxon>
    </lineage>
</organism>
<proteinExistence type="predicted"/>
<dbReference type="Proteomes" id="UP000814176">
    <property type="component" value="Unassembled WGS sequence"/>
</dbReference>